<dbReference type="Proteomes" id="UP000321440">
    <property type="component" value="Unassembled WGS sequence"/>
</dbReference>
<evidence type="ECO:0000313" key="2">
    <source>
        <dbReference type="EMBL" id="GEN45243.1"/>
    </source>
</evidence>
<dbReference type="EMBL" id="BJYA01000003">
    <property type="protein sequence ID" value="GEN45243.1"/>
    <property type="molecule type" value="Genomic_DNA"/>
</dbReference>
<dbReference type="RefSeq" id="WP_146815003.1">
    <property type="nucleotide sequence ID" value="NZ_BJYA01000003.1"/>
</dbReference>
<reference evidence="2 3" key="1">
    <citation type="submission" date="2019-07" db="EMBL/GenBank/DDBJ databases">
        <title>Whole genome shotgun sequence of Alkalibacillus haloalkaliphilus NBRC 103110.</title>
        <authorList>
            <person name="Hosoyama A."/>
            <person name="Uohara A."/>
            <person name="Ohji S."/>
            <person name="Ichikawa N."/>
        </authorList>
    </citation>
    <scope>NUCLEOTIDE SEQUENCE [LARGE SCALE GENOMIC DNA]</scope>
    <source>
        <strain evidence="2 3">NBRC 103110</strain>
    </source>
</reference>
<gene>
    <name evidence="2" type="ORF">AHA02nite_10190</name>
</gene>
<feature type="transmembrane region" description="Helical" evidence="1">
    <location>
        <begin position="6"/>
        <end position="23"/>
    </location>
</feature>
<keyword evidence="1" id="KW-1133">Transmembrane helix</keyword>
<keyword evidence="3" id="KW-1185">Reference proteome</keyword>
<evidence type="ECO:0000313" key="3">
    <source>
        <dbReference type="Proteomes" id="UP000321440"/>
    </source>
</evidence>
<dbReference type="AlphaFoldDB" id="A0A511W5D0"/>
<accession>A0A511W5D0</accession>
<proteinExistence type="predicted"/>
<protein>
    <submittedName>
        <fullName evidence="2">Uncharacterized protein</fullName>
    </submittedName>
</protein>
<organism evidence="2 3">
    <name type="scientific">Alkalibacillus haloalkaliphilus</name>
    <dbReference type="NCBI Taxonomy" id="94136"/>
    <lineage>
        <taxon>Bacteria</taxon>
        <taxon>Bacillati</taxon>
        <taxon>Bacillota</taxon>
        <taxon>Bacilli</taxon>
        <taxon>Bacillales</taxon>
        <taxon>Bacillaceae</taxon>
        <taxon>Alkalibacillus</taxon>
    </lineage>
</organism>
<keyword evidence="1" id="KW-0472">Membrane</keyword>
<comment type="caution">
    <text evidence="2">The sequence shown here is derived from an EMBL/GenBank/DDBJ whole genome shotgun (WGS) entry which is preliminary data.</text>
</comment>
<evidence type="ECO:0000256" key="1">
    <source>
        <dbReference type="SAM" id="Phobius"/>
    </source>
</evidence>
<name>A0A511W5D0_9BACI</name>
<sequence length="161" mass="19080">MKRKHYLIGFGIIIIFVISFFVYNQTRYTTFENELSEIHSYYNHSEELTKIEITLFDINNNKGLSTVIEDPDTIESIYQQLTSTNLKKTSTETDWINNYTIDLKYSNGAPTTHLRLFQDGKLFISEPFIHGSYHETDSNKLYSYLENLKLSWDREFEFSEE</sequence>
<keyword evidence="1" id="KW-0812">Transmembrane</keyword>